<feature type="compositionally biased region" description="Basic residues" evidence="1">
    <location>
        <begin position="136"/>
        <end position="149"/>
    </location>
</feature>
<organism evidence="2 3">
    <name type="scientific">Aromia moschata</name>
    <dbReference type="NCBI Taxonomy" id="1265417"/>
    <lineage>
        <taxon>Eukaryota</taxon>
        <taxon>Metazoa</taxon>
        <taxon>Ecdysozoa</taxon>
        <taxon>Arthropoda</taxon>
        <taxon>Hexapoda</taxon>
        <taxon>Insecta</taxon>
        <taxon>Pterygota</taxon>
        <taxon>Neoptera</taxon>
        <taxon>Endopterygota</taxon>
        <taxon>Coleoptera</taxon>
        <taxon>Polyphaga</taxon>
        <taxon>Cucujiformia</taxon>
        <taxon>Chrysomeloidea</taxon>
        <taxon>Cerambycidae</taxon>
        <taxon>Cerambycinae</taxon>
        <taxon>Callichromatini</taxon>
        <taxon>Aromia</taxon>
    </lineage>
</organism>
<dbReference type="AlphaFoldDB" id="A0AAV8Z3A4"/>
<evidence type="ECO:0000313" key="2">
    <source>
        <dbReference type="EMBL" id="KAJ8957630.1"/>
    </source>
</evidence>
<evidence type="ECO:0000256" key="1">
    <source>
        <dbReference type="SAM" id="MobiDB-lite"/>
    </source>
</evidence>
<feature type="compositionally biased region" description="Basic residues" evidence="1">
    <location>
        <begin position="114"/>
        <end position="129"/>
    </location>
</feature>
<evidence type="ECO:0000313" key="3">
    <source>
        <dbReference type="Proteomes" id="UP001162162"/>
    </source>
</evidence>
<dbReference type="EMBL" id="JAPWTK010000021">
    <property type="protein sequence ID" value="KAJ8957630.1"/>
    <property type="molecule type" value="Genomic_DNA"/>
</dbReference>
<sequence>MWLLIRFRKKAKRQTMKLKKLYEEGCAPKAAPVLPKAMSPPRDFRETIADQIEADIKLPQRLPIYLPKQEKLDEEKVEVKVKKEKKKRKKEKKSKKAESSETSSSEDDSDERASKKRKKHDKKSKTKKHDKSDREKRHKGEKKARSRHRSSSEDE</sequence>
<gene>
    <name evidence="2" type="ORF">NQ318_017519</name>
</gene>
<dbReference type="Proteomes" id="UP001162162">
    <property type="component" value="Unassembled WGS sequence"/>
</dbReference>
<keyword evidence="3" id="KW-1185">Reference proteome</keyword>
<feature type="compositionally biased region" description="Basic and acidic residues" evidence="1">
    <location>
        <begin position="68"/>
        <end position="81"/>
    </location>
</feature>
<proteinExistence type="predicted"/>
<name>A0AAV8Z3A4_9CUCU</name>
<reference evidence="2" key="1">
    <citation type="journal article" date="2023" name="Insect Mol. Biol.">
        <title>Genome sequencing provides insights into the evolution of gene families encoding plant cell wall-degrading enzymes in longhorned beetles.</title>
        <authorList>
            <person name="Shin N.R."/>
            <person name="Okamura Y."/>
            <person name="Kirsch R."/>
            <person name="Pauchet Y."/>
        </authorList>
    </citation>
    <scope>NUCLEOTIDE SEQUENCE</scope>
    <source>
        <strain evidence="2">AMC_N1</strain>
    </source>
</reference>
<feature type="compositionally biased region" description="Basic residues" evidence="1">
    <location>
        <begin position="82"/>
        <end position="95"/>
    </location>
</feature>
<protein>
    <submittedName>
        <fullName evidence="2">Uncharacterized protein</fullName>
    </submittedName>
</protein>
<accession>A0AAV8Z3A4</accession>
<feature type="region of interest" description="Disordered" evidence="1">
    <location>
        <begin position="59"/>
        <end position="155"/>
    </location>
</feature>
<comment type="caution">
    <text evidence="2">The sequence shown here is derived from an EMBL/GenBank/DDBJ whole genome shotgun (WGS) entry which is preliminary data.</text>
</comment>